<dbReference type="GeneID" id="20323175"/>
<accession>A0A074Z7H0</accession>
<reference evidence="1 2" key="1">
    <citation type="submission" date="2013-11" db="EMBL/GenBank/DDBJ databases">
        <title>Opisthorchis viverrini - life in the bile duct.</title>
        <authorList>
            <person name="Young N.D."/>
            <person name="Nagarajan N."/>
            <person name="Lin S.J."/>
            <person name="Korhonen P.K."/>
            <person name="Jex A.R."/>
            <person name="Hall R.S."/>
            <person name="Safavi-Hemami H."/>
            <person name="Kaewkong W."/>
            <person name="Bertrand D."/>
            <person name="Gao S."/>
            <person name="Seet Q."/>
            <person name="Wongkham S."/>
            <person name="Teh B.T."/>
            <person name="Wongkham C."/>
            <person name="Intapan P.M."/>
            <person name="Maleewong W."/>
            <person name="Yang X."/>
            <person name="Hu M."/>
            <person name="Wang Z."/>
            <person name="Hofmann A."/>
            <person name="Sternberg P.W."/>
            <person name="Tan P."/>
            <person name="Wang J."/>
            <person name="Gasser R.B."/>
        </authorList>
    </citation>
    <scope>NUCLEOTIDE SEQUENCE [LARGE SCALE GENOMIC DNA]</scope>
</reference>
<dbReference type="AlphaFoldDB" id="A0A074Z7H0"/>
<keyword evidence="2" id="KW-1185">Reference proteome</keyword>
<evidence type="ECO:0000313" key="1">
    <source>
        <dbReference type="EMBL" id="KER23053.1"/>
    </source>
</evidence>
<dbReference type="CTD" id="20323175"/>
<proteinExistence type="predicted"/>
<evidence type="ECO:0000313" key="2">
    <source>
        <dbReference type="Proteomes" id="UP000054324"/>
    </source>
</evidence>
<protein>
    <submittedName>
        <fullName evidence="1">Uncharacterized protein</fullName>
    </submittedName>
</protein>
<dbReference type="KEGG" id="ovi:T265_08996"/>
<dbReference type="EMBL" id="KL596867">
    <property type="protein sequence ID" value="KER23053.1"/>
    <property type="molecule type" value="Genomic_DNA"/>
</dbReference>
<dbReference type="RefSeq" id="XP_009173210.1">
    <property type="nucleotide sequence ID" value="XM_009174946.1"/>
</dbReference>
<gene>
    <name evidence="1" type="ORF">T265_08996</name>
</gene>
<name>A0A074Z7H0_OPIVI</name>
<sequence>MIEEGAGPSMCIGFQLTHPRQTGTFTFEWLRHQDDILHQHHNRRSAGEPGNKSNLFTSLAELKRLNFTKFWKQKLGHLTTVIKNHPMEVFNFRYSDRPHGRGHVPLGNPP</sequence>
<dbReference type="Proteomes" id="UP000054324">
    <property type="component" value="Unassembled WGS sequence"/>
</dbReference>
<organism evidence="1 2">
    <name type="scientific">Opisthorchis viverrini</name>
    <name type="common">Southeast Asian liver fluke</name>
    <dbReference type="NCBI Taxonomy" id="6198"/>
    <lineage>
        <taxon>Eukaryota</taxon>
        <taxon>Metazoa</taxon>
        <taxon>Spiralia</taxon>
        <taxon>Lophotrochozoa</taxon>
        <taxon>Platyhelminthes</taxon>
        <taxon>Trematoda</taxon>
        <taxon>Digenea</taxon>
        <taxon>Opisthorchiida</taxon>
        <taxon>Opisthorchiata</taxon>
        <taxon>Opisthorchiidae</taxon>
        <taxon>Opisthorchis</taxon>
    </lineage>
</organism>